<dbReference type="AlphaFoldDB" id="A0A3R9PI44"/>
<dbReference type="InterPro" id="IPR036663">
    <property type="entry name" value="Fumarylacetoacetase_C_sf"/>
</dbReference>
<dbReference type="PANTHER" id="PTHR11820">
    <property type="entry name" value="ACYLPYRUVASE"/>
    <property type="match status" value="1"/>
</dbReference>
<keyword evidence="5" id="KW-1185">Reference proteome</keyword>
<comment type="similarity">
    <text evidence="1">Belongs to the FAH family.</text>
</comment>
<gene>
    <name evidence="4" type="ORF">D7Z54_21975</name>
</gene>
<dbReference type="GO" id="GO:0046872">
    <property type="term" value="F:metal ion binding"/>
    <property type="evidence" value="ECO:0007669"/>
    <property type="project" value="UniProtKB-KW"/>
</dbReference>
<proteinExistence type="inferred from homology"/>
<dbReference type="Proteomes" id="UP000275076">
    <property type="component" value="Unassembled WGS sequence"/>
</dbReference>
<evidence type="ECO:0000313" key="4">
    <source>
        <dbReference type="EMBL" id="RSL31179.1"/>
    </source>
</evidence>
<evidence type="ECO:0000256" key="2">
    <source>
        <dbReference type="ARBA" id="ARBA00022723"/>
    </source>
</evidence>
<feature type="domain" description="Fumarylacetoacetase-like C-terminal" evidence="3">
    <location>
        <begin position="94"/>
        <end position="299"/>
    </location>
</feature>
<dbReference type="EMBL" id="RBVX01000027">
    <property type="protein sequence ID" value="RSL31179.1"/>
    <property type="molecule type" value="Genomic_DNA"/>
</dbReference>
<name>A0A3R9PI44_9BACI</name>
<dbReference type="OrthoDB" id="9805307at2"/>
<organism evidence="4 5">
    <name type="scientific">Salibacterium salarium</name>
    <dbReference type="NCBI Taxonomy" id="284579"/>
    <lineage>
        <taxon>Bacteria</taxon>
        <taxon>Bacillati</taxon>
        <taxon>Bacillota</taxon>
        <taxon>Bacilli</taxon>
        <taxon>Bacillales</taxon>
        <taxon>Bacillaceae</taxon>
    </lineage>
</organism>
<evidence type="ECO:0000313" key="5">
    <source>
        <dbReference type="Proteomes" id="UP000275076"/>
    </source>
</evidence>
<dbReference type="GO" id="GO:0019752">
    <property type="term" value="P:carboxylic acid metabolic process"/>
    <property type="evidence" value="ECO:0007669"/>
    <property type="project" value="UniProtKB-ARBA"/>
</dbReference>
<reference evidence="4 5" key="1">
    <citation type="submission" date="2018-10" db="EMBL/GenBank/DDBJ databases">
        <title>Draft genome sequence of Bacillus salarius IM0101, isolated from a hypersaline soil in Inner Mongolia, China.</title>
        <authorList>
            <person name="Yamprayoonswat W."/>
            <person name="Boonvisut S."/>
            <person name="Jumpathong W."/>
            <person name="Sittihan S."/>
            <person name="Ruangsuj P."/>
            <person name="Wanthongcharoen S."/>
            <person name="Thongpramul N."/>
            <person name="Pimmason S."/>
            <person name="Yu B."/>
            <person name="Yasawong M."/>
        </authorList>
    </citation>
    <scope>NUCLEOTIDE SEQUENCE [LARGE SCALE GENOMIC DNA]</scope>
    <source>
        <strain evidence="4 5">IM0101</strain>
    </source>
</reference>
<dbReference type="PANTHER" id="PTHR11820:SF7">
    <property type="entry name" value="ACYLPYRUVASE FAHD1, MITOCHONDRIAL"/>
    <property type="match status" value="1"/>
</dbReference>
<keyword evidence="2" id="KW-0479">Metal-binding</keyword>
<dbReference type="Gene3D" id="3.90.850.10">
    <property type="entry name" value="Fumarylacetoacetase-like, C-terminal domain"/>
    <property type="match status" value="1"/>
</dbReference>
<evidence type="ECO:0000259" key="3">
    <source>
        <dbReference type="Pfam" id="PF01557"/>
    </source>
</evidence>
<comment type="caution">
    <text evidence="4">The sequence shown here is derived from an EMBL/GenBank/DDBJ whole genome shotgun (WGS) entry which is preliminary data.</text>
</comment>
<keyword evidence="4" id="KW-0378">Hydrolase</keyword>
<dbReference type="SUPFAM" id="SSF56529">
    <property type="entry name" value="FAH"/>
    <property type="match status" value="1"/>
</dbReference>
<dbReference type="Pfam" id="PF01557">
    <property type="entry name" value="FAA_hydrolase"/>
    <property type="match status" value="1"/>
</dbReference>
<sequence length="303" mass="33058">MKAITIEINGKQKLAALSNNEVIIDLQEAQSKRGGLYRVPETMIEAASEGTLFWDEITKIVNWSLENQVKDCLLSTNSANVTLKAPIPRPTKNIICAGKNYADHAAEMGSTADIPQHPIIFTKSPTTVIGPDEAINPHLNVTKELDYEGEIAVIVGKQGTGIKKEDVQDHIFGYTLLNDVTARDLQTQHKQFFLGKSLDTFCPMGPSVVSADALKEKDISLSTYVNGELRQKTTTEDMIFSIASLMEVISRGMTLEPGDIIATGTPAGVGKGFNPPRYLEPGDEILIQAQGLGKLRNEVLKHN</sequence>
<dbReference type="InterPro" id="IPR011234">
    <property type="entry name" value="Fumarylacetoacetase-like_C"/>
</dbReference>
<dbReference type="RefSeq" id="WP_125559056.1">
    <property type="nucleotide sequence ID" value="NZ_RBVX01000027.1"/>
</dbReference>
<dbReference type="GO" id="GO:0016853">
    <property type="term" value="F:isomerase activity"/>
    <property type="evidence" value="ECO:0007669"/>
    <property type="project" value="UniProtKB-ARBA"/>
</dbReference>
<accession>A0A3R9PI44</accession>
<evidence type="ECO:0000256" key="1">
    <source>
        <dbReference type="ARBA" id="ARBA00010211"/>
    </source>
</evidence>
<dbReference type="FunFam" id="3.90.850.10:FF:000002">
    <property type="entry name" value="2-hydroxyhepta-2,4-diene-1,7-dioate isomerase"/>
    <property type="match status" value="1"/>
</dbReference>
<protein>
    <submittedName>
        <fullName evidence="4">FAA hydrolase family protein</fullName>
    </submittedName>
</protein>
<dbReference type="GO" id="GO:0018773">
    <property type="term" value="F:acetylpyruvate hydrolase activity"/>
    <property type="evidence" value="ECO:0007669"/>
    <property type="project" value="TreeGrafter"/>
</dbReference>